<evidence type="ECO:0000313" key="2">
    <source>
        <dbReference type="EMBL" id="CAB5395508.1"/>
    </source>
</evidence>
<organism evidence="2 3">
    <name type="scientific">Rhizophagus irregularis</name>
    <dbReference type="NCBI Taxonomy" id="588596"/>
    <lineage>
        <taxon>Eukaryota</taxon>
        <taxon>Fungi</taxon>
        <taxon>Fungi incertae sedis</taxon>
        <taxon>Mucoromycota</taxon>
        <taxon>Glomeromycotina</taxon>
        <taxon>Glomeromycetes</taxon>
        <taxon>Glomerales</taxon>
        <taxon>Glomeraceae</taxon>
        <taxon>Rhizophagus</taxon>
    </lineage>
</organism>
<proteinExistence type="predicted"/>
<comment type="caution">
    <text evidence="2">The sequence shown here is derived from an EMBL/GenBank/DDBJ whole genome shotgun (WGS) entry which is preliminary data.</text>
</comment>
<accession>A0A916A1H1</accession>
<gene>
    <name evidence="2" type="ORF">CHRIB12_LOCUS23884</name>
</gene>
<name>A0A916A1H1_9GLOM</name>
<sequence>MSYSIGFDSDSCKSETELEYESEYDSEYDSGYEDEYEDEYESDYEELYSTHMHAFPERQSHTQPIL</sequence>
<evidence type="ECO:0000313" key="3">
    <source>
        <dbReference type="Proteomes" id="UP000684084"/>
    </source>
</evidence>
<feature type="region of interest" description="Disordered" evidence="1">
    <location>
        <begin position="1"/>
        <end position="42"/>
    </location>
</feature>
<protein>
    <submittedName>
        <fullName evidence="2">Uncharacterized protein</fullName>
    </submittedName>
</protein>
<feature type="compositionally biased region" description="Acidic residues" evidence="1">
    <location>
        <begin position="17"/>
        <end position="42"/>
    </location>
</feature>
<dbReference type="EMBL" id="CAGKOT010000099">
    <property type="protein sequence ID" value="CAB5395508.1"/>
    <property type="molecule type" value="Genomic_DNA"/>
</dbReference>
<reference evidence="2" key="1">
    <citation type="submission" date="2020-05" db="EMBL/GenBank/DDBJ databases">
        <authorList>
            <person name="Rincon C."/>
            <person name="Sanders R I."/>
            <person name="Robbins C."/>
            <person name="Chaturvedi A."/>
        </authorList>
    </citation>
    <scope>NUCLEOTIDE SEQUENCE</scope>
    <source>
        <strain evidence="2">CHB12</strain>
    </source>
</reference>
<dbReference type="AlphaFoldDB" id="A0A916A1H1"/>
<evidence type="ECO:0000256" key="1">
    <source>
        <dbReference type="SAM" id="MobiDB-lite"/>
    </source>
</evidence>
<dbReference type="Proteomes" id="UP000684084">
    <property type="component" value="Unassembled WGS sequence"/>
</dbReference>